<organism evidence="5 6">
    <name type="scientific">Amycolatopsis minnesotensis</name>
    <dbReference type="NCBI Taxonomy" id="337894"/>
    <lineage>
        <taxon>Bacteria</taxon>
        <taxon>Bacillati</taxon>
        <taxon>Actinomycetota</taxon>
        <taxon>Actinomycetes</taxon>
        <taxon>Pseudonocardiales</taxon>
        <taxon>Pseudonocardiaceae</taxon>
        <taxon>Amycolatopsis</taxon>
    </lineage>
</organism>
<protein>
    <submittedName>
        <fullName evidence="5">MarR family transcriptional regulator</fullName>
    </submittedName>
</protein>
<evidence type="ECO:0000256" key="2">
    <source>
        <dbReference type="ARBA" id="ARBA00023125"/>
    </source>
</evidence>
<proteinExistence type="predicted"/>
<dbReference type="PANTHER" id="PTHR35790:SF4">
    <property type="entry name" value="HTH-TYPE TRANSCRIPTIONAL REGULATOR PCHR"/>
    <property type="match status" value="1"/>
</dbReference>
<evidence type="ECO:0000313" key="5">
    <source>
        <dbReference type="EMBL" id="GAA1957120.1"/>
    </source>
</evidence>
<keyword evidence="6" id="KW-1185">Reference proteome</keyword>
<accession>A0ABN2QRG5</accession>
<evidence type="ECO:0000256" key="3">
    <source>
        <dbReference type="ARBA" id="ARBA00023163"/>
    </source>
</evidence>
<dbReference type="SUPFAM" id="SSF46785">
    <property type="entry name" value="Winged helix' DNA-binding domain"/>
    <property type="match status" value="1"/>
</dbReference>
<dbReference type="InterPro" id="IPR036390">
    <property type="entry name" value="WH_DNA-bd_sf"/>
</dbReference>
<dbReference type="Proteomes" id="UP001501116">
    <property type="component" value="Unassembled WGS sequence"/>
</dbReference>
<dbReference type="SMART" id="SM00347">
    <property type="entry name" value="HTH_MARR"/>
    <property type="match status" value="1"/>
</dbReference>
<evidence type="ECO:0000259" key="4">
    <source>
        <dbReference type="PROSITE" id="PS50995"/>
    </source>
</evidence>
<dbReference type="Gene3D" id="1.10.10.10">
    <property type="entry name" value="Winged helix-like DNA-binding domain superfamily/Winged helix DNA-binding domain"/>
    <property type="match status" value="1"/>
</dbReference>
<reference evidence="5 6" key="1">
    <citation type="journal article" date="2019" name="Int. J. Syst. Evol. Microbiol.">
        <title>The Global Catalogue of Microorganisms (GCM) 10K type strain sequencing project: providing services to taxonomists for standard genome sequencing and annotation.</title>
        <authorList>
            <consortium name="The Broad Institute Genomics Platform"/>
            <consortium name="The Broad Institute Genome Sequencing Center for Infectious Disease"/>
            <person name="Wu L."/>
            <person name="Ma J."/>
        </authorList>
    </citation>
    <scope>NUCLEOTIDE SEQUENCE [LARGE SCALE GENOMIC DNA]</scope>
    <source>
        <strain evidence="5 6">JCM 14545</strain>
    </source>
</reference>
<dbReference type="PANTHER" id="PTHR35790">
    <property type="entry name" value="HTH-TYPE TRANSCRIPTIONAL REGULATOR PCHR"/>
    <property type="match status" value="1"/>
</dbReference>
<gene>
    <name evidence="5" type="ORF">GCM10009754_28980</name>
</gene>
<keyword evidence="2" id="KW-0238">DNA-binding</keyword>
<sequence length="150" mass="16488">MSTLLPISELLSYRMHRVANAISRSASTRYRRDFDVSLGEWRTLALLGEDPALTLNKLAARAGLDKAQMSRVVTKLDERGLLVRESGAGRSTRLSLSRKGKSVYQGLIEAANERNDAFLVCLTPAEREALDSALDKLGKLAKALESQQSL</sequence>
<evidence type="ECO:0000313" key="6">
    <source>
        <dbReference type="Proteomes" id="UP001501116"/>
    </source>
</evidence>
<dbReference type="InterPro" id="IPR036388">
    <property type="entry name" value="WH-like_DNA-bd_sf"/>
</dbReference>
<name>A0ABN2QRG5_9PSEU</name>
<dbReference type="InterPro" id="IPR052067">
    <property type="entry name" value="Metal_resp_HTH_trans_reg"/>
</dbReference>
<dbReference type="RefSeq" id="WP_344417823.1">
    <property type="nucleotide sequence ID" value="NZ_BAAANN010000010.1"/>
</dbReference>
<evidence type="ECO:0000256" key="1">
    <source>
        <dbReference type="ARBA" id="ARBA00023015"/>
    </source>
</evidence>
<feature type="domain" description="HTH marR-type" evidence="4">
    <location>
        <begin position="8"/>
        <end position="139"/>
    </location>
</feature>
<dbReference type="Pfam" id="PF12802">
    <property type="entry name" value="MarR_2"/>
    <property type="match status" value="1"/>
</dbReference>
<comment type="caution">
    <text evidence="5">The sequence shown here is derived from an EMBL/GenBank/DDBJ whole genome shotgun (WGS) entry which is preliminary data.</text>
</comment>
<keyword evidence="1" id="KW-0805">Transcription regulation</keyword>
<keyword evidence="3" id="KW-0804">Transcription</keyword>
<dbReference type="InterPro" id="IPR000835">
    <property type="entry name" value="HTH_MarR-typ"/>
</dbReference>
<dbReference type="PROSITE" id="PS50995">
    <property type="entry name" value="HTH_MARR_2"/>
    <property type="match status" value="1"/>
</dbReference>
<dbReference type="EMBL" id="BAAANN010000010">
    <property type="protein sequence ID" value="GAA1957120.1"/>
    <property type="molecule type" value="Genomic_DNA"/>
</dbReference>